<dbReference type="EMBL" id="RZUL01000003">
    <property type="protein sequence ID" value="RVT41011.1"/>
    <property type="molecule type" value="Genomic_DNA"/>
</dbReference>
<sequence>MRVAMIDPSLFTGRYDDSLCAAIAAQGHAVTLLGRPLRATDALIPAGYRYTPRYFRLGERLRPLIGEGVSFRAIKAADYMIDCLIGSLPCADVVHYQWLPFAPADRHGLRRLRARGVPLVHTVHNATAYHGDAAVQGHGYMRLLAQFDRLIVHGAATRDALVAAEIAPERIGIVPHPPMRLAPATAQSRAQVPPPRAPRILFFGTIRPYKGLDLLIDACLRLWRDGATFELAIAGKPFVDMAAMLRPVHASGYADRLHCDLGFLGEDRLSAWMESADIMVFPYRHIDSSGAFLSALHHGKAMVCTATGLFASLPPDASGSPPVTLVPIEDAAALAQALLPLVGSTAIRQAMGARAAALGESLATWDKAGSATVDIYRQAQAHVATGRGRDGA</sequence>
<dbReference type="OrthoDB" id="9790710at2"/>
<dbReference type="Proteomes" id="UP000282977">
    <property type="component" value="Unassembled WGS sequence"/>
</dbReference>
<reference evidence="5 6" key="1">
    <citation type="submission" date="2019-01" db="EMBL/GenBank/DDBJ databases">
        <authorList>
            <person name="Chen W.-M."/>
        </authorList>
    </citation>
    <scope>NUCLEOTIDE SEQUENCE [LARGE SCALE GENOMIC DNA]</scope>
    <source>
        <strain evidence="5 6">TLA-22</strain>
    </source>
</reference>
<proteinExistence type="inferred from homology"/>
<dbReference type="PANTHER" id="PTHR12526:SF640">
    <property type="entry name" value="COLANIC ACID BIOSYNTHESIS GLYCOSYLTRANSFERASE WCAL-RELATED"/>
    <property type="match status" value="1"/>
</dbReference>
<comment type="caution">
    <text evidence="5">The sequence shown here is derived from an EMBL/GenBank/DDBJ whole genome shotgun (WGS) entry which is preliminary data.</text>
</comment>
<organism evidence="5 6">
    <name type="scientific">Sphingobium algorifonticola</name>
    <dbReference type="NCBI Taxonomy" id="2008318"/>
    <lineage>
        <taxon>Bacteria</taxon>
        <taxon>Pseudomonadati</taxon>
        <taxon>Pseudomonadota</taxon>
        <taxon>Alphaproteobacteria</taxon>
        <taxon>Sphingomonadales</taxon>
        <taxon>Sphingomonadaceae</taxon>
        <taxon>Sphingobium</taxon>
    </lineage>
</organism>
<dbReference type="PANTHER" id="PTHR12526">
    <property type="entry name" value="GLYCOSYLTRANSFERASE"/>
    <property type="match status" value="1"/>
</dbReference>
<dbReference type="AlphaFoldDB" id="A0A437J754"/>
<name>A0A437J754_9SPHN</name>
<keyword evidence="6" id="KW-1185">Reference proteome</keyword>
<dbReference type="SUPFAM" id="SSF53756">
    <property type="entry name" value="UDP-Glycosyltransferase/glycogen phosphorylase"/>
    <property type="match status" value="1"/>
</dbReference>
<evidence type="ECO:0000256" key="1">
    <source>
        <dbReference type="ARBA" id="ARBA00009481"/>
    </source>
</evidence>
<dbReference type="Pfam" id="PF13439">
    <property type="entry name" value="Glyco_transf_4"/>
    <property type="match status" value="1"/>
</dbReference>
<evidence type="ECO:0000259" key="4">
    <source>
        <dbReference type="Pfam" id="PF13439"/>
    </source>
</evidence>
<protein>
    <submittedName>
        <fullName evidence="5">Glycosyltransferase</fullName>
    </submittedName>
</protein>
<dbReference type="Gene3D" id="3.40.50.2000">
    <property type="entry name" value="Glycogen Phosphorylase B"/>
    <property type="match status" value="2"/>
</dbReference>
<keyword evidence="2" id="KW-0328">Glycosyltransferase</keyword>
<dbReference type="RefSeq" id="WP_127691008.1">
    <property type="nucleotide sequence ID" value="NZ_RZUL01000003.1"/>
</dbReference>
<keyword evidence="3 5" id="KW-0808">Transferase</keyword>
<accession>A0A437J754</accession>
<feature type="domain" description="Glycosyltransferase subfamily 4-like N-terminal" evidence="4">
    <location>
        <begin position="17"/>
        <end position="176"/>
    </location>
</feature>
<evidence type="ECO:0000313" key="6">
    <source>
        <dbReference type="Proteomes" id="UP000282977"/>
    </source>
</evidence>
<dbReference type="Pfam" id="PF13692">
    <property type="entry name" value="Glyco_trans_1_4"/>
    <property type="match status" value="1"/>
</dbReference>
<comment type="similarity">
    <text evidence="1">Belongs to the glycosyltransferase group 1 family. Glycosyltransferase 4 subfamily.</text>
</comment>
<evidence type="ECO:0000256" key="3">
    <source>
        <dbReference type="ARBA" id="ARBA00022679"/>
    </source>
</evidence>
<dbReference type="InterPro" id="IPR028098">
    <property type="entry name" value="Glyco_trans_4-like_N"/>
</dbReference>
<evidence type="ECO:0000313" key="5">
    <source>
        <dbReference type="EMBL" id="RVT41011.1"/>
    </source>
</evidence>
<evidence type="ECO:0000256" key="2">
    <source>
        <dbReference type="ARBA" id="ARBA00022676"/>
    </source>
</evidence>
<dbReference type="GO" id="GO:0016757">
    <property type="term" value="F:glycosyltransferase activity"/>
    <property type="evidence" value="ECO:0007669"/>
    <property type="project" value="UniProtKB-KW"/>
</dbReference>
<gene>
    <name evidence="5" type="ORF">ENE74_11210</name>
</gene>